<gene>
    <name evidence="2" type="ORF">SAMN05216244_2209</name>
</gene>
<evidence type="ECO:0000313" key="3">
    <source>
        <dbReference type="Proteomes" id="UP000182347"/>
    </source>
</evidence>
<evidence type="ECO:0000256" key="1">
    <source>
        <dbReference type="SAM" id="Phobius"/>
    </source>
</evidence>
<feature type="transmembrane region" description="Helical" evidence="1">
    <location>
        <begin position="47"/>
        <end position="70"/>
    </location>
</feature>
<reference evidence="3" key="1">
    <citation type="submission" date="2016-10" db="EMBL/GenBank/DDBJ databases">
        <authorList>
            <person name="Varghese N."/>
            <person name="Submissions S."/>
        </authorList>
    </citation>
    <scope>NUCLEOTIDE SEQUENCE [LARGE SCALE GENOMIC DNA]</scope>
    <source>
        <strain evidence="3">CGMCC 1.6199</strain>
    </source>
</reference>
<feature type="transmembrane region" description="Helical" evidence="1">
    <location>
        <begin position="91"/>
        <end position="115"/>
    </location>
</feature>
<dbReference type="STRING" id="482461.SAMN05216244_2209"/>
<dbReference type="OrthoDB" id="1786466at2"/>
<dbReference type="Proteomes" id="UP000182347">
    <property type="component" value="Unassembled WGS sequence"/>
</dbReference>
<keyword evidence="1" id="KW-0472">Membrane</keyword>
<keyword evidence="3" id="KW-1185">Reference proteome</keyword>
<sequence length="262" mass="29477">MNAFASLTKKELRMGMPVFLVPIIIFIVAVAAAAFFGGRSGVAAEAIAAVSVAAVTMQIFYLIYYLNFSLKAEKKKLHLWLHNPLPGYSMLLAKLSAGLISMLATLLITGVTLIISAQSAGFITHLQNDFNLTNIGFFSGLHVVLIAIDLSIYFVFFYMIYLLFNRYFGGFLSFCSTFVLFGVSTYLWGKFSETAIHRSLTSWGEIELNGFVFNRKFENNGFEFFTEFDTVHVFLGSYLFETIIVFILFFAASWMLDRKVEV</sequence>
<evidence type="ECO:0000313" key="2">
    <source>
        <dbReference type="EMBL" id="SDM28455.1"/>
    </source>
</evidence>
<name>A0A1G9S128_9BACI</name>
<dbReference type="AlphaFoldDB" id="A0A1G9S128"/>
<keyword evidence="1" id="KW-1133">Transmembrane helix</keyword>
<organism evidence="2 3">
    <name type="scientific">Sediminibacillus halophilus</name>
    <dbReference type="NCBI Taxonomy" id="482461"/>
    <lineage>
        <taxon>Bacteria</taxon>
        <taxon>Bacillati</taxon>
        <taxon>Bacillota</taxon>
        <taxon>Bacilli</taxon>
        <taxon>Bacillales</taxon>
        <taxon>Bacillaceae</taxon>
        <taxon>Sediminibacillus</taxon>
    </lineage>
</organism>
<protein>
    <recommendedName>
        <fullName evidence="4">ABC-2 type transport system permease protein</fullName>
    </recommendedName>
</protein>
<feature type="transmembrane region" description="Helical" evidence="1">
    <location>
        <begin position="167"/>
        <end position="188"/>
    </location>
</feature>
<proteinExistence type="predicted"/>
<feature type="transmembrane region" description="Helical" evidence="1">
    <location>
        <begin position="135"/>
        <end position="160"/>
    </location>
</feature>
<dbReference type="RefSeq" id="WP_074598838.1">
    <property type="nucleotide sequence ID" value="NZ_FNHF01000002.1"/>
</dbReference>
<dbReference type="EMBL" id="FNHF01000002">
    <property type="protein sequence ID" value="SDM28455.1"/>
    <property type="molecule type" value="Genomic_DNA"/>
</dbReference>
<accession>A0A1G9S128</accession>
<keyword evidence="1" id="KW-0812">Transmembrane</keyword>
<evidence type="ECO:0008006" key="4">
    <source>
        <dbReference type="Google" id="ProtNLM"/>
    </source>
</evidence>
<feature type="transmembrane region" description="Helical" evidence="1">
    <location>
        <begin position="12"/>
        <end position="35"/>
    </location>
</feature>
<feature type="transmembrane region" description="Helical" evidence="1">
    <location>
        <begin position="233"/>
        <end position="256"/>
    </location>
</feature>